<dbReference type="GO" id="GO:0055085">
    <property type="term" value="P:transmembrane transport"/>
    <property type="evidence" value="ECO:0007669"/>
    <property type="project" value="InterPro"/>
</dbReference>
<dbReference type="Proteomes" id="UP000199093">
    <property type="component" value="Unassembled WGS sequence"/>
</dbReference>
<evidence type="ECO:0000256" key="6">
    <source>
        <dbReference type="ARBA" id="ARBA00022989"/>
    </source>
</evidence>
<evidence type="ECO:0000313" key="11">
    <source>
        <dbReference type="Proteomes" id="UP000199093"/>
    </source>
</evidence>
<dbReference type="OrthoDB" id="6496035at2"/>
<feature type="transmembrane region" description="Helical" evidence="8">
    <location>
        <begin position="101"/>
        <end position="125"/>
    </location>
</feature>
<evidence type="ECO:0000313" key="10">
    <source>
        <dbReference type="EMBL" id="SDI55610.1"/>
    </source>
</evidence>
<evidence type="ECO:0000256" key="3">
    <source>
        <dbReference type="ARBA" id="ARBA00022475"/>
    </source>
</evidence>
<evidence type="ECO:0000256" key="8">
    <source>
        <dbReference type="RuleBase" id="RU363032"/>
    </source>
</evidence>
<dbReference type="PANTHER" id="PTHR43357:SF4">
    <property type="entry name" value="INNER MEMBRANE ABC TRANSPORTER PERMEASE PROTEIN YDCV"/>
    <property type="match status" value="1"/>
</dbReference>
<evidence type="ECO:0000256" key="4">
    <source>
        <dbReference type="ARBA" id="ARBA00022519"/>
    </source>
</evidence>
<comment type="similarity">
    <text evidence="8">Belongs to the binding-protein-dependent transport system permease family.</text>
</comment>
<reference evidence="11" key="1">
    <citation type="submission" date="2016-10" db="EMBL/GenBank/DDBJ databases">
        <authorList>
            <person name="Varghese N."/>
            <person name="Submissions S."/>
        </authorList>
    </citation>
    <scope>NUCLEOTIDE SEQUENCE [LARGE SCALE GENOMIC DNA]</scope>
    <source>
        <strain evidence="11">DSM 26424</strain>
    </source>
</reference>
<dbReference type="InterPro" id="IPR035906">
    <property type="entry name" value="MetI-like_sf"/>
</dbReference>
<feature type="domain" description="ABC transmembrane type-1" evidence="9">
    <location>
        <begin position="66"/>
        <end position="257"/>
    </location>
</feature>
<keyword evidence="5 8" id="KW-0812">Transmembrane</keyword>
<keyword evidence="2 8" id="KW-0813">Transport</keyword>
<sequence>MTQTDRIFRSLSWIIGIGCVIFLMLPIVITVLASFTSSPVYTLPPPEWSLRWYASLDRRSGLWDAVVLSLNLATLSTAISLVLGTLACIAVTRGNFRGREAIATFAVSPLMMPGLVVGVALLQFFREIGLRDAYLSLLLGHIVITLPFVMRTLLASMAAFDFSLIDAARTLGLSYPRAILQVLVPNLAPAYLTSGLFAFLASMDNYPISIFLTDARNKTLPIKMLQYLEEQPDPSLAAMSSGLILLAVIVLVFGARTVGLNRMIQG</sequence>
<keyword evidence="7 8" id="KW-0472">Membrane</keyword>
<dbReference type="InterPro" id="IPR000515">
    <property type="entry name" value="MetI-like"/>
</dbReference>
<keyword evidence="4" id="KW-0997">Cell inner membrane</keyword>
<dbReference type="AlphaFoldDB" id="A0A1G8LK47"/>
<protein>
    <submittedName>
        <fullName evidence="10">Putative spermidine/putrescine transport system permease protein</fullName>
    </submittedName>
</protein>
<feature type="transmembrane region" description="Helical" evidence="8">
    <location>
        <begin position="236"/>
        <end position="255"/>
    </location>
</feature>
<comment type="subcellular location">
    <subcellularLocation>
        <location evidence="1">Cell inner membrane</location>
        <topology evidence="1">Multi-pass membrane protein</topology>
    </subcellularLocation>
    <subcellularLocation>
        <location evidence="8">Cell membrane</location>
        <topology evidence="8">Multi-pass membrane protein</topology>
    </subcellularLocation>
</comment>
<evidence type="ECO:0000256" key="5">
    <source>
        <dbReference type="ARBA" id="ARBA00022692"/>
    </source>
</evidence>
<dbReference type="GO" id="GO:0005886">
    <property type="term" value="C:plasma membrane"/>
    <property type="evidence" value="ECO:0007669"/>
    <property type="project" value="UniProtKB-SubCell"/>
</dbReference>
<feature type="transmembrane region" description="Helical" evidence="8">
    <location>
        <begin position="65"/>
        <end position="89"/>
    </location>
</feature>
<gene>
    <name evidence="10" type="ORF">SAMN04487993_1006189</name>
</gene>
<feature type="transmembrane region" description="Helical" evidence="8">
    <location>
        <begin position="180"/>
        <end position="201"/>
    </location>
</feature>
<keyword evidence="3" id="KW-1003">Cell membrane</keyword>
<dbReference type="RefSeq" id="WP_089845947.1">
    <property type="nucleotide sequence ID" value="NZ_FNEJ01000006.1"/>
</dbReference>
<feature type="transmembrane region" description="Helical" evidence="8">
    <location>
        <begin position="137"/>
        <end position="160"/>
    </location>
</feature>
<dbReference type="Gene3D" id="1.10.3720.10">
    <property type="entry name" value="MetI-like"/>
    <property type="match status" value="1"/>
</dbReference>
<evidence type="ECO:0000256" key="7">
    <source>
        <dbReference type="ARBA" id="ARBA00023136"/>
    </source>
</evidence>
<dbReference type="PROSITE" id="PS50928">
    <property type="entry name" value="ABC_TM1"/>
    <property type="match status" value="1"/>
</dbReference>
<dbReference type="CDD" id="cd06261">
    <property type="entry name" value="TM_PBP2"/>
    <property type="match status" value="1"/>
</dbReference>
<feature type="transmembrane region" description="Helical" evidence="8">
    <location>
        <begin position="12"/>
        <end position="35"/>
    </location>
</feature>
<evidence type="ECO:0000259" key="9">
    <source>
        <dbReference type="PROSITE" id="PS50928"/>
    </source>
</evidence>
<dbReference type="STRING" id="555512.SAMN04487993_1006189"/>
<keyword evidence="11" id="KW-1185">Reference proteome</keyword>
<name>A0A1G8LK47_9RHOB</name>
<dbReference type="Pfam" id="PF00528">
    <property type="entry name" value="BPD_transp_1"/>
    <property type="match status" value="1"/>
</dbReference>
<organism evidence="10 11">
    <name type="scientific">Salipiger marinus</name>
    <dbReference type="NCBI Taxonomy" id="555512"/>
    <lineage>
        <taxon>Bacteria</taxon>
        <taxon>Pseudomonadati</taxon>
        <taxon>Pseudomonadota</taxon>
        <taxon>Alphaproteobacteria</taxon>
        <taxon>Rhodobacterales</taxon>
        <taxon>Roseobacteraceae</taxon>
        <taxon>Salipiger</taxon>
    </lineage>
</organism>
<evidence type="ECO:0000256" key="1">
    <source>
        <dbReference type="ARBA" id="ARBA00004429"/>
    </source>
</evidence>
<evidence type="ECO:0000256" key="2">
    <source>
        <dbReference type="ARBA" id="ARBA00022448"/>
    </source>
</evidence>
<dbReference type="PANTHER" id="PTHR43357">
    <property type="entry name" value="INNER MEMBRANE ABC TRANSPORTER PERMEASE PROTEIN YDCV"/>
    <property type="match status" value="1"/>
</dbReference>
<keyword evidence="6 8" id="KW-1133">Transmembrane helix</keyword>
<dbReference type="SUPFAM" id="SSF161098">
    <property type="entry name" value="MetI-like"/>
    <property type="match status" value="1"/>
</dbReference>
<proteinExistence type="inferred from homology"/>
<accession>A0A1G8LK47</accession>
<dbReference type="EMBL" id="FNEJ01000006">
    <property type="protein sequence ID" value="SDI55610.1"/>
    <property type="molecule type" value="Genomic_DNA"/>
</dbReference>